<gene>
    <name evidence="2" type="ORF">CCE02nite_10190</name>
</gene>
<evidence type="ECO:0000256" key="1">
    <source>
        <dbReference type="SAM" id="MobiDB-lite"/>
    </source>
</evidence>
<protein>
    <submittedName>
        <fullName evidence="2">Transcriptional regulator</fullName>
    </submittedName>
</protein>
<dbReference type="InterPro" id="IPR029016">
    <property type="entry name" value="GAF-like_dom_sf"/>
</dbReference>
<feature type="region of interest" description="Disordered" evidence="1">
    <location>
        <begin position="1"/>
        <end position="23"/>
    </location>
</feature>
<comment type="caution">
    <text evidence="2">The sequence shown here is derived from an EMBL/GenBank/DDBJ whole genome shotgun (WGS) entry which is preliminary data.</text>
</comment>
<organism evidence="2 3">
    <name type="scientific">Cellulosimicrobium cellulans</name>
    <name type="common">Arthrobacter luteus</name>
    <dbReference type="NCBI Taxonomy" id="1710"/>
    <lineage>
        <taxon>Bacteria</taxon>
        <taxon>Bacillati</taxon>
        <taxon>Actinomycetota</taxon>
        <taxon>Actinomycetes</taxon>
        <taxon>Micrococcales</taxon>
        <taxon>Promicromonosporaceae</taxon>
        <taxon>Cellulosimicrobium</taxon>
    </lineage>
</organism>
<accession>A0A4Y4E068</accession>
<dbReference type="Proteomes" id="UP000316659">
    <property type="component" value="Unassembled WGS sequence"/>
</dbReference>
<dbReference type="RefSeq" id="WP_255318646.1">
    <property type="nucleotide sequence ID" value="NZ_BJNZ01000005.1"/>
</dbReference>
<sequence>MSRTLAPPLRSDAHPRRPDARRDARSVRAAYRSFLVDGVLPHGVHPVVADSWRRSVHSGVDPEGPRTESALARDDLVAYRDAHPLAGVMPVVRELVVDAAADDGLAVAVSDDAGRLLWVEGSRALRGAVERVGFVEGSVWREERVGTNAPGTALAARRAVQVLGAEHFSRPVQAFSCTAVPIHEPGTGRVLGVLDVTGRQSAASSVVLSLVRATVLSLERELAQRASAPGAGGSGTVPAPPRDGAPELFVLGITPVLRAADGLEHRLSLRHAEILALLAAHPRGLSADELAVLLHPGALSDVTVRAEVSRLRRVAGPLLAGSRPYRLARPLRTDADVVRDRLAVGDVRGAVAAYRGPLLPRSGAPAVEHLRAELAAELRAAVVSAGDADVLDAWTRTDDGAEDHAAWTRLQSVAHHGSPLWVRARAHLDLLDDELS</sequence>
<dbReference type="Gene3D" id="3.30.450.40">
    <property type="match status" value="1"/>
</dbReference>
<reference evidence="2 3" key="1">
    <citation type="submission" date="2019-06" db="EMBL/GenBank/DDBJ databases">
        <title>Whole genome shotgun sequence of Cellulosimicrobium cellulans NBRC 15516.</title>
        <authorList>
            <person name="Hosoyama A."/>
            <person name="Uohara A."/>
            <person name="Ohji S."/>
            <person name="Ichikawa N."/>
        </authorList>
    </citation>
    <scope>NUCLEOTIDE SEQUENCE [LARGE SCALE GENOMIC DNA]</scope>
    <source>
        <strain evidence="2 3">NBRC 15516</strain>
    </source>
</reference>
<dbReference type="EMBL" id="BJNZ01000005">
    <property type="protein sequence ID" value="GED09020.1"/>
    <property type="molecule type" value="Genomic_DNA"/>
</dbReference>
<dbReference type="AlphaFoldDB" id="A0A4Y4E068"/>
<proteinExistence type="predicted"/>
<evidence type="ECO:0000313" key="2">
    <source>
        <dbReference type="EMBL" id="GED09020.1"/>
    </source>
</evidence>
<name>A0A4Y4E068_CELCE</name>
<evidence type="ECO:0000313" key="3">
    <source>
        <dbReference type="Proteomes" id="UP000316659"/>
    </source>
</evidence>
<feature type="compositionally biased region" description="Basic and acidic residues" evidence="1">
    <location>
        <begin position="11"/>
        <end position="23"/>
    </location>
</feature>